<accession>A0AAP0X6R8</accession>
<evidence type="ECO:0000256" key="8">
    <source>
        <dbReference type="ARBA" id="ARBA00023163"/>
    </source>
</evidence>
<reference evidence="11 12" key="1">
    <citation type="journal article" date="2024" name="Plant J.">
        <title>Genome sequences and population genomics reveal climatic adaptation and genomic divergence between two closely related sweetgum species.</title>
        <authorList>
            <person name="Xu W.Q."/>
            <person name="Ren C.Q."/>
            <person name="Zhang X.Y."/>
            <person name="Comes H.P."/>
            <person name="Liu X.H."/>
            <person name="Li Y.G."/>
            <person name="Kettle C.J."/>
            <person name="Jalonen R."/>
            <person name="Gaisberger H."/>
            <person name="Ma Y.Z."/>
            <person name="Qiu Y.X."/>
        </authorList>
    </citation>
    <scope>NUCLEOTIDE SEQUENCE [LARGE SCALE GENOMIC DNA]</scope>
    <source>
        <strain evidence="11">Hangzhou</strain>
    </source>
</reference>
<evidence type="ECO:0000256" key="5">
    <source>
        <dbReference type="ARBA" id="ARBA00023015"/>
    </source>
</evidence>
<dbReference type="PANTHER" id="PTHR31948">
    <property type="entry name" value="ZINC-FINGER HOMEODOMAIN PROTEIN 2"/>
    <property type="match status" value="1"/>
</dbReference>
<evidence type="ECO:0000256" key="3">
    <source>
        <dbReference type="ARBA" id="ARBA00022771"/>
    </source>
</evidence>
<dbReference type="Gene3D" id="1.10.10.60">
    <property type="entry name" value="Homeodomain-like"/>
    <property type="match status" value="1"/>
</dbReference>
<evidence type="ECO:0000313" key="11">
    <source>
        <dbReference type="EMBL" id="KAK9287320.1"/>
    </source>
</evidence>
<keyword evidence="3" id="KW-0863">Zinc-finger</keyword>
<evidence type="ECO:0000259" key="10">
    <source>
        <dbReference type="PROSITE" id="PS51523"/>
    </source>
</evidence>
<keyword evidence="12" id="KW-1185">Reference proteome</keyword>
<keyword evidence="6" id="KW-0238">DNA-binding</keyword>
<dbReference type="Proteomes" id="UP001415857">
    <property type="component" value="Unassembled WGS sequence"/>
</dbReference>
<keyword evidence="5" id="KW-0805">Transcription regulation</keyword>
<evidence type="ECO:0000313" key="12">
    <source>
        <dbReference type="Proteomes" id="UP001415857"/>
    </source>
</evidence>
<protein>
    <recommendedName>
        <fullName evidence="10">ZF-HD dimerization-type domain-containing protein</fullName>
    </recommendedName>
</protein>
<comment type="subcellular location">
    <subcellularLocation>
        <location evidence="1">Nucleus</location>
    </subcellularLocation>
</comment>
<organism evidence="11 12">
    <name type="scientific">Liquidambar formosana</name>
    <name type="common">Formosan gum</name>
    <dbReference type="NCBI Taxonomy" id="63359"/>
    <lineage>
        <taxon>Eukaryota</taxon>
        <taxon>Viridiplantae</taxon>
        <taxon>Streptophyta</taxon>
        <taxon>Embryophyta</taxon>
        <taxon>Tracheophyta</taxon>
        <taxon>Spermatophyta</taxon>
        <taxon>Magnoliopsida</taxon>
        <taxon>eudicotyledons</taxon>
        <taxon>Gunneridae</taxon>
        <taxon>Pentapetalae</taxon>
        <taxon>Saxifragales</taxon>
        <taxon>Altingiaceae</taxon>
        <taxon>Liquidambar</taxon>
    </lineage>
</organism>
<dbReference type="InterPro" id="IPR009057">
    <property type="entry name" value="Homeodomain-like_sf"/>
</dbReference>
<proteinExistence type="predicted"/>
<dbReference type="SUPFAM" id="SSF101447">
    <property type="entry name" value="Formin homology 2 domain (FH2 domain)"/>
    <property type="match status" value="1"/>
</dbReference>
<dbReference type="SUPFAM" id="SSF46689">
    <property type="entry name" value="Homeodomain-like"/>
    <property type="match status" value="1"/>
</dbReference>
<evidence type="ECO:0000256" key="9">
    <source>
        <dbReference type="ARBA" id="ARBA00023242"/>
    </source>
</evidence>
<comment type="caution">
    <text evidence="11">The sequence shown here is derived from an EMBL/GenBank/DDBJ whole genome shotgun (WGS) entry which is preliminary data.</text>
</comment>
<keyword evidence="9" id="KW-0539">Nucleus</keyword>
<dbReference type="InterPro" id="IPR006456">
    <property type="entry name" value="ZF_HD_homeobox_Cys/His_dimer"/>
</dbReference>
<sequence>MEEPAASYKECKRNHAASIGHYAIDGCGEFLKGGEDGTPEALLCGACGCHRSFHRKELPSLCYRPSGILRRLHQPAPPPPPPPPPPAILHNEEAAAVNHQPNDIKSETLSAGEIEVEMSTKKRKSRITKEQRNRMTAFAERLGWRPQRHDEEEIGHFCSQLGITCHSFKVWVGHNRRRREAHGL</sequence>
<dbReference type="GO" id="GO:0005634">
    <property type="term" value="C:nucleus"/>
    <property type="evidence" value="ECO:0007669"/>
    <property type="project" value="UniProtKB-SubCell"/>
</dbReference>
<dbReference type="GO" id="GO:0003700">
    <property type="term" value="F:DNA-binding transcription factor activity"/>
    <property type="evidence" value="ECO:0007669"/>
    <property type="project" value="TreeGrafter"/>
</dbReference>
<dbReference type="NCBIfam" id="TIGR01565">
    <property type="entry name" value="homeo_ZF_HD"/>
    <property type="match status" value="1"/>
</dbReference>
<evidence type="ECO:0000256" key="1">
    <source>
        <dbReference type="ARBA" id="ARBA00004123"/>
    </source>
</evidence>
<dbReference type="GO" id="GO:0008270">
    <property type="term" value="F:zinc ion binding"/>
    <property type="evidence" value="ECO:0007669"/>
    <property type="project" value="UniProtKB-KW"/>
</dbReference>
<dbReference type="GO" id="GO:0000976">
    <property type="term" value="F:transcription cis-regulatory region binding"/>
    <property type="evidence" value="ECO:0007669"/>
    <property type="project" value="TreeGrafter"/>
</dbReference>
<dbReference type="PROSITE" id="PS51523">
    <property type="entry name" value="ZF_HD_DIMER"/>
    <property type="match status" value="1"/>
</dbReference>
<dbReference type="EMBL" id="JBBPBK010000004">
    <property type="protein sequence ID" value="KAK9287320.1"/>
    <property type="molecule type" value="Genomic_DNA"/>
</dbReference>
<dbReference type="PANTHER" id="PTHR31948:SF169">
    <property type="entry name" value="MINI ZINC FINGER PROTEIN 2"/>
    <property type="match status" value="1"/>
</dbReference>
<dbReference type="Pfam" id="PF04770">
    <property type="entry name" value="ZF-HD_dimer"/>
    <property type="match status" value="1"/>
</dbReference>
<dbReference type="AlphaFoldDB" id="A0AAP0X6R8"/>
<keyword evidence="4" id="KW-0862">Zinc</keyword>
<keyword evidence="2" id="KW-0479">Metal-binding</keyword>
<keyword evidence="7" id="KW-0371">Homeobox</keyword>
<gene>
    <name evidence="11" type="ORF">L1049_015734</name>
</gene>
<dbReference type="GO" id="GO:0050793">
    <property type="term" value="P:regulation of developmental process"/>
    <property type="evidence" value="ECO:0007669"/>
    <property type="project" value="TreeGrafter"/>
</dbReference>
<keyword evidence="8" id="KW-0804">Transcription</keyword>
<evidence type="ECO:0000256" key="7">
    <source>
        <dbReference type="ARBA" id="ARBA00023155"/>
    </source>
</evidence>
<evidence type="ECO:0000256" key="6">
    <source>
        <dbReference type="ARBA" id="ARBA00023125"/>
    </source>
</evidence>
<evidence type="ECO:0000256" key="4">
    <source>
        <dbReference type="ARBA" id="ARBA00022833"/>
    </source>
</evidence>
<name>A0AAP0X6R8_LIQFO</name>
<feature type="domain" description="ZF-HD dimerization-type" evidence="10">
    <location>
        <begin position="8"/>
        <end position="57"/>
    </location>
</feature>
<evidence type="ECO:0000256" key="2">
    <source>
        <dbReference type="ARBA" id="ARBA00022723"/>
    </source>
</evidence>
<dbReference type="InterPro" id="IPR006455">
    <property type="entry name" value="Homeodomain_ZF_HD"/>
</dbReference>
<dbReference type="NCBIfam" id="TIGR01566">
    <property type="entry name" value="ZF_HD_prot_N"/>
    <property type="match status" value="1"/>
</dbReference>